<keyword evidence="2 5" id="KW-0812">Transmembrane</keyword>
<evidence type="ECO:0000256" key="2">
    <source>
        <dbReference type="ARBA" id="ARBA00022692"/>
    </source>
</evidence>
<name>A0AAD7L4V6_QUISA</name>
<dbReference type="PANTHER" id="PTHR31415">
    <property type="entry name" value="OS05G0367900 PROTEIN"/>
    <property type="match status" value="1"/>
</dbReference>
<dbReference type="InterPro" id="IPR004864">
    <property type="entry name" value="LEA_2"/>
</dbReference>
<dbReference type="GO" id="GO:0005886">
    <property type="term" value="C:plasma membrane"/>
    <property type="evidence" value="ECO:0007669"/>
    <property type="project" value="TreeGrafter"/>
</dbReference>
<reference evidence="7" key="1">
    <citation type="journal article" date="2023" name="Science">
        <title>Elucidation of the pathway for biosynthesis of saponin adjuvants from the soapbark tree.</title>
        <authorList>
            <person name="Reed J."/>
            <person name="Orme A."/>
            <person name="El-Demerdash A."/>
            <person name="Owen C."/>
            <person name="Martin L.B.B."/>
            <person name="Misra R.C."/>
            <person name="Kikuchi S."/>
            <person name="Rejzek M."/>
            <person name="Martin A.C."/>
            <person name="Harkess A."/>
            <person name="Leebens-Mack J."/>
            <person name="Louveau T."/>
            <person name="Stephenson M.J."/>
            <person name="Osbourn A."/>
        </authorList>
    </citation>
    <scope>NUCLEOTIDE SEQUENCE</scope>
    <source>
        <strain evidence="7">S10</strain>
    </source>
</reference>
<proteinExistence type="predicted"/>
<feature type="transmembrane region" description="Helical" evidence="5">
    <location>
        <begin position="41"/>
        <end position="63"/>
    </location>
</feature>
<dbReference type="PANTHER" id="PTHR31415:SF9">
    <property type="entry name" value="OS05G0367900 PROTEIN"/>
    <property type="match status" value="1"/>
</dbReference>
<accession>A0AAD7L4V6</accession>
<keyword evidence="4 5" id="KW-0472">Membrane</keyword>
<evidence type="ECO:0000259" key="6">
    <source>
        <dbReference type="Pfam" id="PF03168"/>
    </source>
</evidence>
<gene>
    <name evidence="7" type="ORF">O6P43_027439</name>
</gene>
<dbReference type="Proteomes" id="UP001163823">
    <property type="component" value="Chromosome 11"/>
</dbReference>
<evidence type="ECO:0000256" key="4">
    <source>
        <dbReference type="ARBA" id="ARBA00023136"/>
    </source>
</evidence>
<keyword evidence="3 5" id="KW-1133">Transmembrane helix</keyword>
<evidence type="ECO:0000256" key="5">
    <source>
        <dbReference type="SAM" id="Phobius"/>
    </source>
</evidence>
<feature type="domain" description="Late embryogenesis abundant protein LEA-2 subgroup" evidence="6">
    <location>
        <begin position="95"/>
        <end position="198"/>
    </location>
</feature>
<evidence type="ECO:0000256" key="1">
    <source>
        <dbReference type="ARBA" id="ARBA00004167"/>
    </source>
</evidence>
<evidence type="ECO:0000313" key="7">
    <source>
        <dbReference type="EMBL" id="KAJ7951384.1"/>
    </source>
</evidence>
<dbReference type="InterPro" id="IPR044839">
    <property type="entry name" value="NDR1-like"/>
</dbReference>
<organism evidence="7 8">
    <name type="scientific">Quillaja saponaria</name>
    <name type="common">Soap bark tree</name>
    <dbReference type="NCBI Taxonomy" id="32244"/>
    <lineage>
        <taxon>Eukaryota</taxon>
        <taxon>Viridiplantae</taxon>
        <taxon>Streptophyta</taxon>
        <taxon>Embryophyta</taxon>
        <taxon>Tracheophyta</taxon>
        <taxon>Spermatophyta</taxon>
        <taxon>Magnoliopsida</taxon>
        <taxon>eudicotyledons</taxon>
        <taxon>Gunneridae</taxon>
        <taxon>Pentapetalae</taxon>
        <taxon>rosids</taxon>
        <taxon>fabids</taxon>
        <taxon>Fabales</taxon>
        <taxon>Quillajaceae</taxon>
        <taxon>Quillaja</taxon>
    </lineage>
</organism>
<dbReference type="AlphaFoldDB" id="A0AAD7L4V6"/>
<dbReference type="KEGG" id="qsa:O6P43_027439"/>
<protein>
    <submittedName>
        <fullName evidence="7">NDR1/HIN1-like protein 12</fullName>
    </submittedName>
</protein>
<dbReference type="Pfam" id="PF03168">
    <property type="entry name" value="LEA_2"/>
    <property type="match status" value="1"/>
</dbReference>
<dbReference type="EMBL" id="JARAOO010000011">
    <property type="protein sequence ID" value="KAJ7951384.1"/>
    <property type="molecule type" value="Genomic_DNA"/>
</dbReference>
<evidence type="ECO:0000313" key="8">
    <source>
        <dbReference type="Proteomes" id="UP001163823"/>
    </source>
</evidence>
<dbReference type="GO" id="GO:0098542">
    <property type="term" value="P:defense response to other organism"/>
    <property type="evidence" value="ECO:0007669"/>
    <property type="project" value="InterPro"/>
</dbReference>
<keyword evidence="8" id="KW-1185">Reference proteome</keyword>
<evidence type="ECO:0000256" key="3">
    <source>
        <dbReference type="ARBA" id="ARBA00022989"/>
    </source>
</evidence>
<comment type="caution">
    <text evidence="7">The sequence shown here is derived from an EMBL/GenBank/DDBJ whole genome shotgun (WGS) entry which is preliminary data.</text>
</comment>
<comment type="subcellular location">
    <subcellularLocation>
        <location evidence="1">Membrane</location>
        <topology evidence="1">Single-pass membrane protein</topology>
    </subcellularLocation>
</comment>
<sequence length="224" mass="25088">MAEEQPPAEHHLTHPKMTEEGHIKKGGMISAYRLRYSRRGFCTFLTILLLLIAITTLILWLIYRPYKPQFTVVSAAIYDLNTTSPPFISTTMQFTVLARNPNRRVSIYYDNIYTYVSYKNQVITPQVMLPPLFQEKHSTVVLSLVIGGTPVPVALDVANGLMMDEKYGVVSLRLGLLGKLRWKAGAIRTGHNEFSVTCSVLMGLTKGFVGQLPLLGDPECKVDI</sequence>
<dbReference type="GO" id="GO:0009506">
    <property type="term" value="C:plasmodesma"/>
    <property type="evidence" value="ECO:0007669"/>
    <property type="project" value="TreeGrafter"/>
</dbReference>